<name>A0ACB0F949_RANTA</name>
<organism evidence="1 2">
    <name type="scientific">Rangifer tarandus platyrhynchus</name>
    <name type="common">Svalbard reindeer</name>
    <dbReference type="NCBI Taxonomy" id="3082113"/>
    <lineage>
        <taxon>Eukaryota</taxon>
        <taxon>Metazoa</taxon>
        <taxon>Chordata</taxon>
        <taxon>Craniata</taxon>
        <taxon>Vertebrata</taxon>
        <taxon>Euteleostomi</taxon>
        <taxon>Mammalia</taxon>
        <taxon>Eutheria</taxon>
        <taxon>Laurasiatheria</taxon>
        <taxon>Artiodactyla</taxon>
        <taxon>Ruminantia</taxon>
        <taxon>Pecora</taxon>
        <taxon>Cervidae</taxon>
        <taxon>Odocoileinae</taxon>
        <taxon>Rangifer</taxon>
    </lineage>
</organism>
<protein>
    <submittedName>
        <fullName evidence="1">Uncharacterized protein</fullName>
    </submittedName>
</protein>
<accession>A0ACB0F949</accession>
<proteinExistence type="predicted"/>
<evidence type="ECO:0000313" key="2">
    <source>
        <dbReference type="Proteomes" id="UP001162501"/>
    </source>
</evidence>
<sequence length="3255" mass="367856">MEDDEQEQRRRKVEAGRAKLAHFRQRKTKGDCAHPKKTPSKRKGTAVNAPVAEESPIAAPGDGGLLGGLDAGQNPTCGDTPDGPGAAQLQEPGRERTPPKLDGYCAEQPGVMTKELELEVLRLSLSDMHAARLERTQAHLQREKEAALAELHAELTGRHAQERALLQSRARRELELVRGEAGLRRSEPLVMFVCLAAELKEKLQSEMEKNAQMIEILKQDWESERDSCLENLRRELLEKHRSELENLQNQFKKELAQQKAELEKVFQAKNQAECSLQTQEAQHEASLSKLRADLQLEHCQYLEELELKFQKKEKENQLELERLRASYEELQARSREEIRCLGAQLDSARSSRQELSELREQLLARASHVEELELLKRDLEQQQQQERSRHESELEQLRLYFEEKLREAEQSYQEDLTLLQRRLQEGRDDSLLEAMGTSACLEETSEEERDHLDGLSLQREQLEESLGLRTRLKENHQCQLAAGTSSQDAQQEALGGELPAGPSEEPGQELAREPLQCAQSTALELETEVPAGNLGLETTHGAQLTLLPVELKEEIDLLKVENRNLQEKLQREICLKEDLEKMKQNLVEAHQEELKSAEERIELMKQELREREAEWKVTSEDLRRGAEEKLTKTLLDLREQVESEKRSMVNRFELRESEMRQLQDQQAAQILDLEGSLVEQQGRLRQLELGLTGDESPRCSQCGRELGCSPAPGAQDQELAMLHLKEDCALQLKVAQSRFSEERRAITEKLAAERDAFLRDAQEQHAHALRLLQEGHQQHILSLTTELETRRQAEVDALRSSFERERWALAEAREAESQMKHAAEVSVLEARHASQLDALRLQYLSELQAVQGKHRRALELLRLDLEERLQREDVAHHGLLTQVLELLELRCAEEPQSAEDSLRGDGCVEPPEGVRALWLHRARKVRWWAGQRCVGCSDLWMWPLEEGRAHARVLPPGQQHQAALQALRDGQVTMMQRQEPLQGYTFVQGEFGSERKAALHEKEEIHKLEHEEAHSLYEKEKESLSLQLQEKNNQILQLKDQILSLNQEIEERHSELEKLQQRRERENQEGTTLIEMLKSDVDLSHGERRALQDTLKRLLGLFGETLQTAIALKSRIGERVGLCLEDRSPPTTQPRGQSPPTAPALDDVWAGLDVASLEPDGTAVECAETSSVAEISSHVCESFFLSPERTLDCEQPVRSVFQSLGLAVDGLLEMVLDSARQLEEARQIHSRFEKEFSCKSEETAQLVRKHQELLEQLEAESTAKARLALELHKAEGIIEGFKEEKAGLQEALGQKEASERGLVGELEGLRQQLQWAVQRQAELREENAELCSQTEALAVDTREREAALRREVELLTQEQSEARRQADKDRAALLSQMRFLEAELEEQLSHQQACAQQAEELATLRQQIDSLDQHLRRQRQFMDEQAVEREREREDFQQEIQRLEEQLRQAARPRSPGLRDSHRAQLDKEVELLEEKLREKSDGLNELILKKELVDRQVLIQGEEIKRLEETNASTTRKLLQLQEELETQRRTVRALQQDKEVLQEQQMKNLLQVSALQSRRDEGKCPVPPKGSHPDHAEAQLEAVQGALRQQEAEVLNLKEQLENLKDDLANKNEEILHLNWKLGLQDNSTTASIKELQEGNTHLKTCLQNGEGEMMHVRESAEAQLARTGSGVLSEVVCNRSSEVEELKSIIETLRENQARLQKDNAEEIEQLHEVIEKLQRELPLRGPETPKAGDGGAMSLQSELLGLPAEGAEAPAVLAGELHAALEAKEALSQRLAEQERQHSQALEALQQRLQAAEEAATRQLAELGPEDLASQIREFEAALRAREAKIAERDLEIEALRRQKSTHSAELEAILAAVARFRHALEQQLLAATGEPPELQRLREQCVCLSHQLQALNQRFLKCQKELDERQARGQGGSQGWVPGGEEASRSEELQRDVDSRQLAQARDGRGSDPQGLVKDDLQPAKALPTLTRARPSQQDSVISVLTVCQQQLESELLLVKKEMRLRAEDGSRASGAVKDKGKLLEDCRLQKVDLIAQVKQLQEKLNHLMCSMSFQNTEMEDFKYQQALASPCTLEDGLSDGSDNSEETNKSSPTDTFNIIWDLAEVTGNSDSLIRNEEPDAPMGEQVTLQDRSVCLQGHLHRCSQDLTHSRGSKPLKNVLRTMDLSPWSSPEVVREDSTFEPLPSLPLTPCSDALSLHSLDTSLRDGTSTHLLPADQSGRLCYPGESAAGTAPKWVGSPLAADGAPSADQHAQRVPVEKDVEDFIITSLDSQEKSRSPPLGLEGKSDGKSGGVGFAEPLSQGSGRLGAPTASPAAPPVTPKDCRRPLDAMKEKEVHPKQVKALLQMVCDESHHILALSEYQGPPRILSRSEPSAALECLPVEGQGLLDTVPAPREHPTPGPQKGEKASSNVGLAWRGDYLQAVLEACEKEQEMLSVELWPQLCGLGPGGCSSLLERLEKVVHEQGDQQERSLEHLCLSDRSSLLSEIQALRAQLRMTHLQNQEKLQQLCTALTSAEARGSRQEHRLRRQVELLAYKVEQEKCIASNLQKTLNEEQEKANNVRKLLVVEQNAIRDLKSELCECRQDNERLLKSLNDVQKEVLQLRSVLDSKESDLQAALRQLEGERTKEQALQSQLEEERLQHMQREGQSAKTLEELRASLEQQCAQSNQLCVVLKHEQTVKDNLRQELQIEASRCEALLAQERGHMSELQRSLEAERDRTRELSEALQHERVLTERLSRRPQEKPAHQALLQKLRAQEERVHELEVALEAAQQRALEAKAQVHREEVEREQEVSAAPKTPPETLPGTRERPARGQGQIEQDACKDSRTGAELRPSRADLQPWSRWQRDKETLRELELQRQRDEHKIHQLQRTVQELQARAALPSAEPERLREQQRGLEKVRQQLLCAAGLLTSFINQTVDRTISDWTSSNEKAVASLLHMLETLKSELGTSSSCRKKTAAELQTQLVGVLLDSESPSRALSTVTREKAELCTALSRPERAHRAPRTLQEGCTRKRSDRSAWKQDKMVSAGSARHPDPALDAGACSAKMEKLYLRYLRAESFRKALIYQKKYLLLLIGGFQDSEQETLSMIAHLGVFPSKADRKAAESRPFTRFRTAVRVVIAVLRLRFLVKKWQQVDGRGALAPGQALHPGERFLVPRRQQSPPVTHESPPTRDVSSSQARDPVPKVSPRRRERSSPLPNPRSERSLTASQDPEHSLTEYIHHLEMIQQRLGGMPPDSTSKKSSCQKIKQ</sequence>
<dbReference type="Proteomes" id="UP001162501">
    <property type="component" value="Chromosome 4"/>
</dbReference>
<dbReference type="EMBL" id="OX596088">
    <property type="protein sequence ID" value="CAI9709378.1"/>
    <property type="molecule type" value="Genomic_DNA"/>
</dbReference>
<reference evidence="1" key="1">
    <citation type="submission" date="2023-05" db="EMBL/GenBank/DDBJ databases">
        <authorList>
            <consortium name="ELIXIR-Norway"/>
        </authorList>
    </citation>
    <scope>NUCLEOTIDE SEQUENCE</scope>
</reference>
<evidence type="ECO:0000313" key="1">
    <source>
        <dbReference type="EMBL" id="CAI9709378.1"/>
    </source>
</evidence>
<gene>
    <name evidence="1" type="ORF">MRATA1EN3_LOCUS20591</name>
</gene>